<dbReference type="InterPro" id="IPR058544">
    <property type="entry name" value="ETR1_N"/>
</dbReference>
<dbReference type="SMART" id="SM00387">
    <property type="entry name" value="HATPase_c"/>
    <property type="match status" value="1"/>
</dbReference>
<dbReference type="GO" id="GO:0009927">
    <property type="term" value="F:histidine phosphotransfer kinase activity"/>
    <property type="evidence" value="ECO:0007669"/>
    <property type="project" value="TreeGrafter"/>
</dbReference>
<keyword evidence="5" id="KW-0597">Phosphoprotein</keyword>
<dbReference type="PROSITE" id="PS50110">
    <property type="entry name" value="RESPONSE_REGULATORY"/>
    <property type="match status" value="1"/>
</dbReference>
<dbReference type="Pfam" id="PF00072">
    <property type="entry name" value="Response_reg"/>
    <property type="match status" value="1"/>
</dbReference>
<dbReference type="InterPro" id="IPR005467">
    <property type="entry name" value="His_kinase_dom"/>
</dbReference>
<dbReference type="InterPro" id="IPR003594">
    <property type="entry name" value="HATPase_dom"/>
</dbReference>
<evidence type="ECO:0000256" key="4">
    <source>
        <dbReference type="ARBA" id="ARBA00022777"/>
    </source>
</evidence>
<dbReference type="InterPro" id="IPR003661">
    <property type="entry name" value="HisK_dim/P_dom"/>
</dbReference>
<dbReference type="Pfam" id="PF00512">
    <property type="entry name" value="HisKA"/>
    <property type="match status" value="1"/>
</dbReference>
<dbReference type="OrthoDB" id="46285at2759"/>
<sequence length="594" mass="66138">MRTDDLIITIAYFSIPIQILVSLYRYPRLHCMPWTILVLVVFFALFVFLCGAGHILRCLNMGETRAFIVVNAITAIVSLSTALYLLPITPFLMSSLDHNIQELVKLNEETEDSKRKLMTFMAFLCHEIRNPLFIITSTISFLEENPDDVEALGSMSLIKQSADLMLRLVNDVLDISRLESGKLELEKHDFDLHQTIEGATTSARAHIRERHGKNKEDGSGEPVVRFRSHVDPEVPRLVHGDQVRVLQVCLNLLSNAVKFTERGFIDFRVSVCDYEDSLLNDHISDCLTTAMDFVMRSAPSEDATDDATLLLDEAESGKIDKSRRSHSNPDLTVLKIRVEDTGCGIPAEQTSRIFRPYCMAKLSEFRQYGGTGLGLAIVSKLATIMNGSVTVRSSVGIGSVFEAYLVVERASLSASFSMNDNHIESSQNLIRVAPKRSASLPRMTITKFDFPTGEAVVLVVDDNSMNRKLLTRMLKSFGLECQEACNGQEAIDVMLRSRNKTGDKRDPQIVFVLMDLSMPVMGGCEATRLIRQYGMEVPIMALTAAAIEEGREGAMAAGVTDFGTKPILRDELNLKCVRFISQTHPSNAKLELLT</sequence>
<evidence type="ECO:0000259" key="7">
    <source>
        <dbReference type="PROSITE" id="PS50109"/>
    </source>
</evidence>
<feature type="transmembrane region" description="Helical" evidence="6">
    <location>
        <begin position="68"/>
        <end position="86"/>
    </location>
</feature>
<keyword evidence="6" id="KW-1133">Transmembrane helix</keyword>
<dbReference type="PROSITE" id="PS50109">
    <property type="entry name" value="HIS_KIN"/>
    <property type="match status" value="1"/>
</dbReference>
<dbReference type="CDD" id="cd17546">
    <property type="entry name" value="REC_hyHK_CKI1_RcsC-like"/>
    <property type="match status" value="1"/>
</dbReference>
<evidence type="ECO:0000313" key="10">
    <source>
        <dbReference type="Proteomes" id="UP000693970"/>
    </source>
</evidence>
<evidence type="ECO:0000256" key="1">
    <source>
        <dbReference type="ARBA" id="ARBA00000085"/>
    </source>
</evidence>
<dbReference type="CDD" id="cd00082">
    <property type="entry name" value="HisKA"/>
    <property type="match status" value="1"/>
</dbReference>
<feature type="domain" description="Response regulatory" evidence="8">
    <location>
        <begin position="456"/>
        <end position="580"/>
    </location>
</feature>
<feature type="transmembrane region" description="Helical" evidence="6">
    <location>
        <begin position="6"/>
        <end position="24"/>
    </location>
</feature>
<organism evidence="9 10">
    <name type="scientific">Nitzschia inconspicua</name>
    <dbReference type="NCBI Taxonomy" id="303405"/>
    <lineage>
        <taxon>Eukaryota</taxon>
        <taxon>Sar</taxon>
        <taxon>Stramenopiles</taxon>
        <taxon>Ochrophyta</taxon>
        <taxon>Bacillariophyta</taxon>
        <taxon>Bacillariophyceae</taxon>
        <taxon>Bacillariophycidae</taxon>
        <taxon>Bacillariales</taxon>
        <taxon>Bacillariaceae</taxon>
        <taxon>Nitzschia</taxon>
    </lineage>
</organism>
<reference evidence="9" key="2">
    <citation type="submission" date="2021-04" db="EMBL/GenBank/DDBJ databases">
        <authorList>
            <person name="Podell S."/>
        </authorList>
    </citation>
    <scope>NUCLEOTIDE SEQUENCE</scope>
    <source>
        <strain evidence="9">Hildebrandi</strain>
    </source>
</reference>
<dbReference type="AlphaFoldDB" id="A0A9K3LVU3"/>
<proteinExistence type="predicted"/>
<feature type="transmembrane region" description="Helical" evidence="6">
    <location>
        <begin position="36"/>
        <end position="56"/>
    </location>
</feature>
<reference evidence="9" key="1">
    <citation type="journal article" date="2021" name="Sci. Rep.">
        <title>Diploid genomic architecture of Nitzschia inconspicua, an elite biomass production diatom.</title>
        <authorList>
            <person name="Oliver A."/>
            <person name="Podell S."/>
            <person name="Pinowska A."/>
            <person name="Traller J.C."/>
            <person name="Smith S.R."/>
            <person name="McClure R."/>
            <person name="Beliaev A."/>
            <person name="Bohutskyi P."/>
            <person name="Hill E.A."/>
            <person name="Rabines A."/>
            <person name="Zheng H."/>
            <person name="Allen L.Z."/>
            <person name="Kuo A."/>
            <person name="Grigoriev I.V."/>
            <person name="Allen A.E."/>
            <person name="Hazlebeck D."/>
            <person name="Allen E.E."/>
        </authorList>
    </citation>
    <scope>NUCLEOTIDE SEQUENCE</scope>
    <source>
        <strain evidence="9">Hildebrandi</strain>
    </source>
</reference>
<dbReference type="EC" id="2.7.13.3" evidence="2"/>
<dbReference type="PANTHER" id="PTHR43047:SF72">
    <property type="entry name" value="OSMOSENSING HISTIDINE PROTEIN KINASE SLN1"/>
    <property type="match status" value="1"/>
</dbReference>
<comment type="caution">
    <text evidence="9">The sequence shown here is derived from an EMBL/GenBank/DDBJ whole genome shotgun (WGS) entry which is preliminary data.</text>
</comment>
<evidence type="ECO:0000259" key="8">
    <source>
        <dbReference type="PROSITE" id="PS50110"/>
    </source>
</evidence>
<dbReference type="Pfam" id="PF25487">
    <property type="entry name" value="ETR1_N"/>
    <property type="match status" value="1"/>
</dbReference>
<dbReference type="PANTHER" id="PTHR43047">
    <property type="entry name" value="TWO-COMPONENT HISTIDINE PROTEIN KINASE"/>
    <property type="match status" value="1"/>
</dbReference>
<protein>
    <recommendedName>
        <fullName evidence="2">histidine kinase</fullName>
        <ecNumber evidence="2">2.7.13.3</ecNumber>
    </recommendedName>
</protein>
<keyword evidence="6" id="KW-0472">Membrane</keyword>
<accession>A0A9K3LVU3</accession>
<keyword evidence="3" id="KW-0808">Transferase</keyword>
<dbReference type="Pfam" id="PF02518">
    <property type="entry name" value="HATPase_c"/>
    <property type="match status" value="1"/>
</dbReference>
<evidence type="ECO:0000313" key="9">
    <source>
        <dbReference type="EMBL" id="KAG7368979.1"/>
    </source>
</evidence>
<feature type="modified residue" description="4-aspartylphosphate" evidence="5">
    <location>
        <position position="515"/>
    </location>
</feature>
<evidence type="ECO:0000256" key="5">
    <source>
        <dbReference type="PROSITE-ProRule" id="PRU00169"/>
    </source>
</evidence>
<feature type="domain" description="Histidine kinase" evidence="7">
    <location>
        <begin position="123"/>
        <end position="409"/>
    </location>
</feature>
<dbReference type="Proteomes" id="UP000693970">
    <property type="component" value="Unassembled WGS sequence"/>
</dbReference>
<dbReference type="InterPro" id="IPR001789">
    <property type="entry name" value="Sig_transdc_resp-reg_receiver"/>
</dbReference>
<comment type="catalytic activity">
    <reaction evidence="1">
        <text>ATP + protein L-histidine = ADP + protein N-phospho-L-histidine.</text>
        <dbReference type="EC" id="2.7.13.3"/>
    </reaction>
</comment>
<keyword evidence="6" id="KW-0812">Transmembrane</keyword>
<dbReference type="GO" id="GO:0000155">
    <property type="term" value="F:phosphorelay sensor kinase activity"/>
    <property type="evidence" value="ECO:0007669"/>
    <property type="project" value="InterPro"/>
</dbReference>
<dbReference type="SMART" id="SM00388">
    <property type="entry name" value="HisKA"/>
    <property type="match status" value="1"/>
</dbReference>
<dbReference type="SMART" id="SM00448">
    <property type="entry name" value="REC"/>
    <property type="match status" value="1"/>
</dbReference>
<keyword evidence="10" id="KW-1185">Reference proteome</keyword>
<name>A0A9K3LVU3_9STRA</name>
<evidence type="ECO:0000256" key="6">
    <source>
        <dbReference type="SAM" id="Phobius"/>
    </source>
</evidence>
<evidence type="ECO:0000256" key="2">
    <source>
        <dbReference type="ARBA" id="ARBA00012438"/>
    </source>
</evidence>
<evidence type="ECO:0000256" key="3">
    <source>
        <dbReference type="ARBA" id="ARBA00022679"/>
    </source>
</evidence>
<keyword evidence="4" id="KW-0418">Kinase</keyword>
<dbReference type="EMBL" id="JAGRRH010000006">
    <property type="protein sequence ID" value="KAG7368979.1"/>
    <property type="molecule type" value="Genomic_DNA"/>
</dbReference>
<gene>
    <name evidence="9" type="ORF">IV203_031722</name>
</gene>
<dbReference type="GO" id="GO:0005886">
    <property type="term" value="C:plasma membrane"/>
    <property type="evidence" value="ECO:0007669"/>
    <property type="project" value="TreeGrafter"/>
</dbReference>